<gene>
    <name evidence="1" type="ORF">BU16DRAFT_528006</name>
</gene>
<accession>A0A6A6QNW3</accession>
<organism evidence="1 2">
    <name type="scientific">Lophium mytilinum</name>
    <dbReference type="NCBI Taxonomy" id="390894"/>
    <lineage>
        <taxon>Eukaryota</taxon>
        <taxon>Fungi</taxon>
        <taxon>Dikarya</taxon>
        <taxon>Ascomycota</taxon>
        <taxon>Pezizomycotina</taxon>
        <taxon>Dothideomycetes</taxon>
        <taxon>Pleosporomycetidae</taxon>
        <taxon>Mytilinidiales</taxon>
        <taxon>Mytilinidiaceae</taxon>
        <taxon>Lophium</taxon>
    </lineage>
</organism>
<dbReference type="EMBL" id="MU004191">
    <property type="protein sequence ID" value="KAF2493806.1"/>
    <property type="molecule type" value="Genomic_DNA"/>
</dbReference>
<dbReference type="AlphaFoldDB" id="A0A6A6QNW3"/>
<proteinExistence type="predicted"/>
<keyword evidence="2" id="KW-1185">Reference proteome</keyword>
<name>A0A6A6QNW3_9PEZI</name>
<dbReference type="Proteomes" id="UP000799750">
    <property type="component" value="Unassembled WGS sequence"/>
</dbReference>
<sequence>MTQEAVANVYGLHLRMHTGGMQNYGNVSGTMLRSFSITGVSGVGIGTWKISAGTTRDVTRSTI</sequence>
<evidence type="ECO:0000313" key="2">
    <source>
        <dbReference type="Proteomes" id="UP000799750"/>
    </source>
</evidence>
<evidence type="ECO:0000313" key="1">
    <source>
        <dbReference type="EMBL" id="KAF2493806.1"/>
    </source>
</evidence>
<protein>
    <submittedName>
        <fullName evidence="1">Uncharacterized protein</fullName>
    </submittedName>
</protein>
<reference evidence="1" key="1">
    <citation type="journal article" date="2020" name="Stud. Mycol.">
        <title>101 Dothideomycetes genomes: a test case for predicting lifestyles and emergence of pathogens.</title>
        <authorList>
            <person name="Haridas S."/>
            <person name="Albert R."/>
            <person name="Binder M."/>
            <person name="Bloem J."/>
            <person name="Labutti K."/>
            <person name="Salamov A."/>
            <person name="Andreopoulos B."/>
            <person name="Baker S."/>
            <person name="Barry K."/>
            <person name="Bills G."/>
            <person name="Bluhm B."/>
            <person name="Cannon C."/>
            <person name="Castanera R."/>
            <person name="Culley D."/>
            <person name="Daum C."/>
            <person name="Ezra D."/>
            <person name="Gonzalez J."/>
            <person name="Henrissat B."/>
            <person name="Kuo A."/>
            <person name="Liang C."/>
            <person name="Lipzen A."/>
            <person name="Lutzoni F."/>
            <person name="Magnuson J."/>
            <person name="Mondo S."/>
            <person name="Nolan M."/>
            <person name="Ohm R."/>
            <person name="Pangilinan J."/>
            <person name="Park H.-J."/>
            <person name="Ramirez L."/>
            <person name="Alfaro M."/>
            <person name="Sun H."/>
            <person name="Tritt A."/>
            <person name="Yoshinaga Y."/>
            <person name="Zwiers L.-H."/>
            <person name="Turgeon B."/>
            <person name="Goodwin S."/>
            <person name="Spatafora J."/>
            <person name="Crous P."/>
            <person name="Grigoriev I."/>
        </authorList>
    </citation>
    <scope>NUCLEOTIDE SEQUENCE</scope>
    <source>
        <strain evidence="1">CBS 269.34</strain>
    </source>
</reference>